<organism evidence="3 4">
    <name type="scientific">Megalops atlanticus</name>
    <name type="common">Tarpon</name>
    <name type="synonym">Clupea gigantea</name>
    <dbReference type="NCBI Taxonomy" id="7932"/>
    <lineage>
        <taxon>Eukaryota</taxon>
        <taxon>Metazoa</taxon>
        <taxon>Chordata</taxon>
        <taxon>Craniata</taxon>
        <taxon>Vertebrata</taxon>
        <taxon>Euteleostomi</taxon>
        <taxon>Actinopterygii</taxon>
        <taxon>Neopterygii</taxon>
        <taxon>Teleostei</taxon>
        <taxon>Elopiformes</taxon>
        <taxon>Megalopidae</taxon>
        <taxon>Megalops</taxon>
    </lineage>
</organism>
<dbReference type="InterPro" id="IPR050111">
    <property type="entry name" value="C-type_lectin/snaclec_domain"/>
</dbReference>
<reference evidence="3" key="1">
    <citation type="submission" date="2021-01" db="EMBL/GenBank/DDBJ databases">
        <authorList>
            <person name="Zahm M."/>
            <person name="Roques C."/>
            <person name="Cabau C."/>
            <person name="Klopp C."/>
            <person name="Donnadieu C."/>
            <person name="Jouanno E."/>
            <person name="Lampietro C."/>
            <person name="Louis A."/>
            <person name="Herpin A."/>
            <person name="Echchiki A."/>
            <person name="Berthelot C."/>
            <person name="Parey E."/>
            <person name="Roest-Crollius H."/>
            <person name="Braasch I."/>
            <person name="Postlethwait J."/>
            <person name="Bobe J."/>
            <person name="Montfort J."/>
            <person name="Bouchez O."/>
            <person name="Begum T."/>
            <person name="Mejri S."/>
            <person name="Adams A."/>
            <person name="Chen W.-J."/>
            <person name="Guiguen Y."/>
        </authorList>
    </citation>
    <scope>NUCLEOTIDE SEQUENCE</scope>
    <source>
        <strain evidence="3">YG-15Mar2019-1</strain>
        <tissue evidence="3">Brain</tissue>
    </source>
</reference>
<proteinExistence type="predicted"/>
<dbReference type="PANTHER" id="PTHR22803">
    <property type="entry name" value="MANNOSE, PHOSPHOLIPASE, LECTIN RECEPTOR RELATED"/>
    <property type="match status" value="1"/>
</dbReference>
<feature type="domain" description="C-type lectin" evidence="2">
    <location>
        <begin position="49"/>
        <end position="167"/>
    </location>
</feature>
<dbReference type="SUPFAM" id="SSF56436">
    <property type="entry name" value="C-type lectin-like"/>
    <property type="match status" value="1"/>
</dbReference>
<keyword evidence="4" id="KW-1185">Reference proteome</keyword>
<feature type="region of interest" description="Disordered" evidence="1">
    <location>
        <begin position="1"/>
        <end position="26"/>
    </location>
</feature>
<dbReference type="Pfam" id="PF00059">
    <property type="entry name" value="Lectin_C"/>
    <property type="match status" value="1"/>
</dbReference>
<dbReference type="PROSITE" id="PS50041">
    <property type="entry name" value="C_TYPE_LECTIN_2"/>
    <property type="match status" value="1"/>
</dbReference>
<dbReference type="AlphaFoldDB" id="A0A9D3PM55"/>
<name>A0A9D3PM55_MEGAT</name>
<dbReference type="SMART" id="SM00034">
    <property type="entry name" value="CLECT"/>
    <property type="match status" value="1"/>
</dbReference>
<accession>A0A9D3PM55</accession>
<sequence length="170" mass="19255">MMEEEPGDLPQLSPADEEGPPGEDLEPAAYMQEDMRPGWRWQSCGGVVISGRCYQFFRGPKKAADSEFFCQDNFPNGHLASVTSRFIHQQMMNLMAQNGGYTHTWIGGFNYLKTGRFLWLDGSHWGYADWLHGEPNNTAGVEDCVEILSNGKFNDMPCWDLRAFICSYPV</sequence>
<dbReference type="InterPro" id="IPR016186">
    <property type="entry name" value="C-type_lectin-like/link_sf"/>
</dbReference>
<protein>
    <recommendedName>
        <fullName evidence="2">C-type lectin domain-containing protein</fullName>
    </recommendedName>
</protein>
<feature type="compositionally biased region" description="Acidic residues" evidence="1">
    <location>
        <begin position="15"/>
        <end position="26"/>
    </location>
</feature>
<dbReference type="OrthoDB" id="441660at2759"/>
<comment type="caution">
    <text evidence="3">The sequence shown here is derived from an EMBL/GenBank/DDBJ whole genome shotgun (WGS) entry which is preliminary data.</text>
</comment>
<dbReference type="InterPro" id="IPR016187">
    <property type="entry name" value="CTDL_fold"/>
</dbReference>
<gene>
    <name evidence="3" type="ORF">MATL_G00177680</name>
</gene>
<evidence type="ECO:0000313" key="3">
    <source>
        <dbReference type="EMBL" id="KAG7463554.1"/>
    </source>
</evidence>
<evidence type="ECO:0000259" key="2">
    <source>
        <dbReference type="PROSITE" id="PS50041"/>
    </source>
</evidence>
<evidence type="ECO:0000313" key="4">
    <source>
        <dbReference type="Proteomes" id="UP001046870"/>
    </source>
</evidence>
<evidence type="ECO:0000256" key="1">
    <source>
        <dbReference type="SAM" id="MobiDB-lite"/>
    </source>
</evidence>
<dbReference type="EMBL" id="JAFDVH010000015">
    <property type="protein sequence ID" value="KAG7463554.1"/>
    <property type="molecule type" value="Genomic_DNA"/>
</dbReference>
<dbReference type="InterPro" id="IPR001304">
    <property type="entry name" value="C-type_lectin-like"/>
</dbReference>
<dbReference type="Proteomes" id="UP001046870">
    <property type="component" value="Chromosome 15"/>
</dbReference>
<dbReference type="Gene3D" id="3.10.100.10">
    <property type="entry name" value="Mannose-Binding Protein A, subunit A"/>
    <property type="match status" value="1"/>
</dbReference>